<keyword evidence="3" id="KW-0812">Transmembrane</keyword>
<dbReference type="InParanoid" id="Q237P2"/>
<dbReference type="SMART" id="SM00710">
    <property type="entry name" value="PbH1"/>
    <property type="match status" value="5"/>
</dbReference>
<feature type="transmembrane region" description="Helical" evidence="3">
    <location>
        <begin position="5377"/>
        <end position="5398"/>
    </location>
</feature>
<dbReference type="InterPro" id="IPR036322">
    <property type="entry name" value="WD40_repeat_dom_sf"/>
</dbReference>
<feature type="compositionally biased region" description="Polar residues" evidence="2">
    <location>
        <begin position="5535"/>
        <end position="5549"/>
    </location>
</feature>
<feature type="transmembrane region" description="Helical" evidence="3">
    <location>
        <begin position="5239"/>
        <end position="5262"/>
    </location>
</feature>
<organism evidence="5 6">
    <name type="scientific">Tetrahymena thermophila (strain SB210)</name>
    <dbReference type="NCBI Taxonomy" id="312017"/>
    <lineage>
        <taxon>Eukaryota</taxon>
        <taxon>Sar</taxon>
        <taxon>Alveolata</taxon>
        <taxon>Ciliophora</taxon>
        <taxon>Intramacronucleata</taxon>
        <taxon>Oligohymenophorea</taxon>
        <taxon>Hymenostomatida</taxon>
        <taxon>Tetrahymenina</taxon>
        <taxon>Tetrahymenidae</taxon>
        <taxon>Tetrahymena</taxon>
    </lineage>
</organism>
<evidence type="ECO:0000256" key="1">
    <source>
        <dbReference type="PROSITE-ProRule" id="PRU00221"/>
    </source>
</evidence>
<feature type="repeat" description="WD" evidence="1">
    <location>
        <begin position="993"/>
        <end position="1024"/>
    </location>
</feature>
<reference evidence="6" key="1">
    <citation type="journal article" date="2006" name="PLoS Biol.">
        <title>Macronuclear genome sequence of the ciliate Tetrahymena thermophila, a model eukaryote.</title>
        <authorList>
            <person name="Eisen J.A."/>
            <person name="Coyne R.S."/>
            <person name="Wu M."/>
            <person name="Wu D."/>
            <person name="Thiagarajan M."/>
            <person name="Wortman J.R."/>
            <person name="Badger J.H."/>
            <person name="Ren Q."/>
            <person name="Amedeo P."/>
            <person name="Jones K.M."/>
            <person name="Tallon L.J."/>
            <person name="Delcher A.L."/>
            <person name="Salzberg S.L."/>
            <person name="Silva J.C."/>
            <person name="Haas B.J."/>
            <person name="Majoros W.H."/>
            <person name="Farzad M."/>
            <person name="Carlton J.M."/>
            <person name="Smith R.K. Jr."/>
            <person name="Garg J."/>
            <person name="Pearlman R.E."/>
            <person name="Karrer K.M."/>
            <person name="Sun L."/>
            <person name="Manning G."/>
            <person name="Elde N.C."/>
            <person name="Turkewitz A.P."/>
            <person name="Asai D.J."/>
            <person name="Wilkes D.E."/>
            <person name="Wang Y."/>
            <person name="Cai H."/>
            <person name="Collins K."/>
            <person name="Stewart B.A."/>
            <person name="Lee S.R."/>
            <person name="Wilamowska K."/>
            <person name="Weinberg Z."/>
            <person name="Ruzzo W.L."/>
            <person name="Wloga D."/>
            <person name="Gaertig J."/>
            <person name="Frankel J."/>
            <person name="Tsao C.-C."/>
            <person name="Gorovsky M.A."/>
            <person name="Keeling P.J."/>
            <person name="Waller R.F."/>
            <person name="Patron N.J."/>
            <person name="Cherry J.M."/>
            <person name="Stover N.A."/>
            <person name="Krieger C.J."/>
            <person name="del Toro C."/>
            <person name="Ryder H.F."/>
            <person name="Williamson S.C."/>
            <person name="Barbeau R.A."/>
            <person name="Hamilton E.P."/>
            <person name="Orias E."/>
        </authorList>
    </citation>
    <scope>NUCLEOTIDE SEQUENCE [LARGE SCALE GENOMIC DNA]</scope>
    <source>
        <strain evidence="6">SB210</strain>
    </source>
</reference>
<keyword evidence="3" id="KW-0472">Membrane</keyword>
<dbReference type="InterPro" id="IPR006626">
    <property type="entry name" value="PbH1"/>
</dbReference>
<feature type="transmembrane region" description="Helical" evidence="3">
    <location>
        <begin position="5296"/>
        <end position="5314"/>
    </location>
</feature>
<dbReference type="HOGENOM" id="CLU_229880_0_0_1"/>
<feature type="transmembrane region" description="Helical" evidence="3">
    <location>
        <begin position="5140"/>
        <end position="5166"/>
    </location>
</feature>
<feature type="transmembrane region" description="Helical" evidence="3">
    <location>
        <begin position="2356"/>
        <end position="2383"/>
    </location>
</feature>
<dbReference type="STRING" id="312017.Q237P2"/>
<dbReference type="Pfam" id="PF00400">
    <property type="entry name" value="WD40"/>
    <property type="match status" value="1"/>
</dbReference>
<dbReference type="EMBL" id="GG662743">
    <property type="protein sequence ID" value="EAR92699.3"/>
    <property type="molecule type" value="Genomic_DNA"/>
</dbReference>
<dbReference type="SUPFAM" id="SSF57184">
    <property type="entry name" value="Growth factor receptor domain"/>
    <property type="match status" value="1"/>
</dbReference>
<dbReference type="SMART" id="SM00320">
    <property type="entry name" value="WD40"/>
    <property type="match status" value="10"/>
</dbReference>
<keyword evidence="4" id="KW-0732">Signal</keyword>
<dbReference type="PANTHER" id="PTHR11319">
    <property type="entry name" value="G PROTEIN-COUPLED RECEPTOR-RELATED"/>
    <property type="match status" value="1"/>
</dbReference>
<keyword evidence="6" id="KW-1185">Reference proteome</keyword>
<dbReference type="InterPro" id="IPR011047">
    <property type="entry name" value="Quinoprotein_ADH-like_sf"/>
</dbReference>
<protein>
    <submittedName>
        <fullName evidence="5">WD domain, G-beta repeat protein</fullName>
    </submittedName>
</protein>
<feature type="repeat" description="WD" evidence="1">
    <location>
        <begin position="3756"/>
        <end position="3787"/>
    </location>
</feature>
<feature type="region of interest" description="Disordered" evidence="2">
    <location>
        <begin position="5535"/>
        <end position="5562"/>
    </location>
</feature>
<dbReference type="Gene3D" id="2.130.10.10">
    <property type="entry name" value="YVTN repeat-like/Quinoprotein amine dehydrogenase"/>
    <property type="match status" value="5"/>
</dbReference>
<feature type="repeat" description="WD" evidence="1">
    <location>
        <begin position="1079"/>
        <end position="1113"/>
    </location>
</feature>
<feature type="transmembrane region" description="Helical" evidence="3">
    <location>
        <begin position="2263"/>
        <end position="2287"/>
    </location>
</feature>
<evidence type="ECO:0000313" key="5">
    <source>
        <dbReference type="EMBL" id="EAR92699.3"/>
    </source>
</evidence>
<feature type="transmembrane region" description="Helical" evidence="3">
    <location>
        <begin position="5320"/>
        <end position="5338"/>
    </location>
</feature>
<feature type="transmembrane region" description="Helical" evidence="3">
    <location>
        <begin position="2495"/>
        <end position="2520"/>
    </location>
</feature>
<dbReference type="OrthoDB" id="311712at2759"/>
<dbReference type="PANTHER" id="PTHR11319:SF35">
    <property type="entry name" value="OUTER MEMBRANE PROTEIN PMPC-RELATED"/>
    <property type="match status" value="1"/>
</dbReference>
<dbReference type="SUPFAM" id="SSF82171">
    <property type="entry name" value="DPP6 N-terminal domain-like"/>
    <property type="match status" value="1"/>
</dbReference>
<feature type="signal peptide" evidence="4">
    <location>
        <begin position="1"/>
        <end position="19"/>
    </location>
</feature>
<dbReference type="RefSeq" id="XP_001012944.3">
    <property type="nucleotide sequence ID" value="XM_001012944.3"/>
</dbReference>
<dbReference type="InterPro" id="IPR011050">
    <property type="entry name" value="Pectin_lyase_fold/virulence"/>
</dbReference>
<dbReference type="KEGG" id="tet:TTHERM_00320450"/>
<dbReference type="SUPFAM" id="SSF50998">
    <property type="entry name" value="Quinoprotein alcohol dehydrogenase-like"/>
    <property type="match status" value="2"/>
</dbReference>
<feature type="chain" id="PRO_5004201407" evidence="4">
    <location>
        <begin position="20"/>
        <end position="5685"/>
    </location>
</feature>
<keyword evidence="1" id="KW-0853">WD repeat</keyword>
<feature type="transmembrane region" description="Helical" evidence="3">
    <location>
        <begin position="2413"/>
        <end position="2431"/>
    </location>
</feature>
<dbReference type="PROSITE" id="PS50082">
    <property type="entry name" value="WD_REPEATS_2"/>
    <property type="match status" value="4"/>
</dbReference>
<feature type="transmembrane region" description="Helical" evidence="3">
    <location>
        <begin position="2438"/>
        <end position="2455"/>
    </location>
</feature>
<dbReference type="SUPFAM" id="SSF50978">
    <property type="entry name" value="WD40 repeat-like"/>
    <property type="match status" value="4"/>
</dbReference>
<gene>
    <name evidence="5" type="ORF">TTHERM_00320450</name>
</gene>
<feature type="transmembrane region" description="Helical" evidence="3">
    <location>
        <begin position="2149"/>
        <end position="2169"/>
    </location>
</feature>
<evidence type="ECO:0000256" key="4">
    <source>
        <dbReference type="SAM" id="SignalP"/>
    </source>
</evidence>
<keyword evidence="3" id="KW-1133">Transmembrane helix</keyword>
<dbReference type="InterPro" id="IPR009030">
    <property type="entry name" value="Growth_fac_rcpt_cys_sf"/>
</dbReference>
<accession>Q237P2</accession>
<evidence type="ECO:0000313" key="6">
    <source>
        <dbReference type="Proteomes" id="UP000009168"/>
    </source>
</evidence>
<dbReference type="InterPro" id="IPR015943">
    <property type="entry name" value="WD40/YVTN_repeat-like_dom_sf"/>
</dbReference>
<sequence length="5685" mass="660965">MDSLYTLTIFTLLFKLSLQQICPFDFNLGYTSRNCQGMVTENVIFGGELFYFKYQDQFINLMVDYGSSGLFGVWNLTDASLLYTTNFYQDNNIEFHSIYVDKHVGIFDKTISQSFVYILDKNLNVYQQSLYQQQGKLILTGSPIANNFPLSVKVCYNIKTNVLFYPQNNQVYQRKNNLDYSVEIDSDGVQCESDFNQEYIFILSAQNQIYMINQNSFQIEQKFKFDYGNIIYLRFDINQGLTFLMALFYNPNQINDYGFQKDNTLIACGVNSLITFDNQIINPSTTGIDTTDYDYKNIQPSLDLNQLNYTNLIIGDDYTVFFGSSQIITVVVNKNRVVQLNKYIISQLLVGLKPNAIIEGSLLKTLSSSGLLFIEISNGQIKKHTSCFKHLDVYEEKIVALYFDDELLRIYALENQGKLGYFSYPKGEYLTQYYNLSQNSAGVYNKQKDQIYIWGTQGPSNFVVVTSYIDGTFLSKLQFNDQFIVNNVYYNNNIDIIIVVDPSQKISIFSSQKFSLLYEQDIYNNQIQIFLNQQGAIFVFQSTIQLLTKNQANGQISTIDLNINQFIFQQTYLDIISNSLIMAKADETIQILSINSQYNTVSKNLQTSLKNNQITQNICFGEQYIVILMNYPNQIVIVNKLTNEENIINNLTMMPNQCLLLLNEKLLLIISNVSDLLFINMSSLNIIKTDVLDELSSVSKIEIDIQQNLLIILLSSSKIISYDIINLKQVCDWTPFNSINVSTFQINIKYKMIVYGSGLQMFFTDYSQKKLINQIKITEGAQGGVVDYQTNSLFVFTNKIYQYDLQTNNLLQASQSQHDNIITQMTIIYEWNIIITSSFDNTLAIWSYPQLQLQQRLYQDPLDCGKVNNFEIELQRNRIFSGCEHGSIYIWKKYQLNNTFYLGNNLKHILSSWNVTTIIVDYQNDYLFLVGWNWYPLILQLNTIEQSVNAIAQLKGINAVYDKLNQCIILYEQDGNVWNYNITSRSYIFNQQNAIHQGWVRSVVIDPQNQMFASMGDDCTIQIWPYNSQLSQIPYYLFKNTAKIQDGKLDLDNQVLIIQDANFRIILLQYPLLYMLKIFDSHVAKINSFIINKNQFQILSFSNDKTVMLWEYELGIEQSYFQIVHRSTSIMSYVYDEEESSVYYVRSEGNVQKWQITSEQTDNGFNLQYNDRFNNTIFMMNNEVFILATTKQLKLIKKSSLQVLQSIRTQCSHSVNKQNIIICGYNNQLISYQLIKSNSLEFQIQQLYTQNLELPLYKLQNGIQDSTELIVILVNHSIFFIESSTGIKTKQFPKIHQQVIVDLIIFNQQTMFSYSYDGQLVQYSLLQTQIQIDRQIQLDYPILQVIINSDYILVNQKIYNYCLIYKNDNQKIFKQLALLQTASRWQTNQQFILSPENQTILVSSDFYYISYDYQSFKMQYIYQSSSLVEANFMKRKVTLIQGNQFFIQQGQSFIIIASSDPSQQNMRVVQKIQNRNSFYENIKINVNKISGQYIVNVLSFNLQGFNHLMTDTLGQMSCQQNMQDSNFFDIYKRIRDYLNLRNNLQIDNNLSMPHLFNLAMSQPFTFYGFPQINSKFQMSVQLTVQGTNQQNQIRGNFYMNQLLSSQNLVVIQLKNLIIELKDQDQQNQIDNQTLQQVQFISKVGDNSLEISKSIINQNKYLAPGSYMIKTNSSNILLQATDIKNQISNSQVSLITLISQNISMNYFSIQGTQSQNQSPVTINQSQVFIDQSYFSSNSLFETQSGGGVFYFTSSSVNISNSIFSQNSAQNGGCIYFIDECKGLIQNVTFNDNIARQNGGVLLLDNSDAQIKKSSFLNNKALIGGVARYLTFKPQFLQKGQSNDFLDSCGTIFQNICTQNQGQLYGNNFCSYPQSAKINNQTIQNNGTYTFYNVQSGTQSQILEIQLLDEEGNIVKMQSSEKDQQAIIQEFQYYQVELKELYQIKQLQDISKRNLKLDGTTLKQFQTNKFQLNQYSSTGQLGNKGEGVLFFYGFNLLSNQSLRFTDTLTIYIDFMFRECQIGEIIQPACTQCSLANCQTCQNGTYSIIDPKIQLNNLQCKPCDYQSSNYCEGSYISLKKGFWRINQYDDQILPCSKSRNLCNGQEETNYCSEGLIGPLCQTCDYLGQFWNSSYGTNSLGDNCFKCHTDADLIMQQILLALVTILYLTYIFYETKVNLNLMVKTLILDKLGLIRLGTSAQIGEKSFYSRIMIRYLQIFLSISTLSPKPIFNVQIISIISPVSSNQNLLDCMLAKFKNDIPIYYYKVLFFVIIPFLIIPLGFLIYTLILKILRCFVHQTKISFYNEFQKDSSIVCFIFLFFFLQQSSFQSLIQPFTCKQVGRQYLVSFYLLEQCYSRQHIFLIVAVILPAVFLWIILIPGILMWKIWTNSKQNNNFSNEFYLTKKYGFLFYGYKRNFYLWEFLAMNLRLILVFFVQYFDENILCRASLMLVFLYLYLLLLQKYQPYQKVNYFHIDMLFSQICCLLTIINILMNVIDSDIFLYCGQVIAYILQLIVFMRILLMYLNAQVKLSYHGLKQSKLIKCFKIILKKELMKILGIETFLKKYLYYFYLLIYHDEDNSFKKFNNFQLLRLWVKDYIEKRKIIGQNSEQENLLKEDQPQSNSLRKTLLYSRAPKNYFQSQSTSQRENKPKIFSFHKHKKLNLAIPEVVNTSIILNINSPNQNKLKQKMSQKLLQMQQSDFESQITESQTENNKQESINNQNFYYFKTKNNSKNGTIINFLEYNQTNKNDMDLELLSPDQQNTQRSLFPEIKDQICPFDFNLGYQIENCQSYILTDSVLGGQLFYLGQQNEQYQLMVNYGQKGMIGAWNLDDASLLFSSSFYSQNYIDIHSIFILQNQSLDYQTSSQQQYIYVVDTNLNVYEQSIYQQQADLILLSPSKMLTYPLGTKVYYNIEQNVLFFVLQNQVYKRMQKLELKLDLNSVGIQCESDLIGEYIFVLTSLNTIYLIDQEKFQIVKQYNFKIGKINLLYFNQNMGLTFQSQNLDQKYYIYQINSDFLDVKQLFSNQNQINDYDFFEDKSIAVCGNQSLIYLISDVINPSTASLNTNDYNLQDGQNMNNISYTQLIIDQNFTIFYSKYLITIIQNSNRVIVLNKCIYDHFKINQMSALVDGFTLKTLSSSGLYFLDIKSGQIIKDTSCFSHQDVYQELINNIYFDDELFRIYVIENKGRLGYFSFPQGSFLKLIYYLKQSSNMVVNKQSNQIYLWGNTNFNYLVVISYYEGTFLYQFNMPSNYHIGQVYYDNSLSIIVIVDNTKGIYILDQKTYQQIQLLQVNTAQVNIYFSFKGMIIVLSDKSYLFSKNSDGISYNLSIQNANNYLQQYIFFDSNSQYLLLVMNNLSIQIFDFSGSSKFQGKIVSSLIKGQEIQNICYSNQYLIILTSSPNSILIYNKNTDEILHLDNLTEILSSCYLILNEKYVTVLYTISQFIIIEISTQTIKKNQIFDNLSSIISVQIDQQKNLFIFLLNNSRIISYDYLKYEQVSDWVASLAPRVTTFQINTKYNVIIYGAGLQIYIIDYSQTNYMSQIVDNDKVLGGVINYENQSLYTFNKKIQQYDLSTNTLINTSNFQHDDIISKLQIIEEWDMMITSSFDYTIIIWSYPQMQFLQRLNHSSITCKNVTNFEVEIGRNRILSGCSKGTLYVWRKQNNGTFTLSVELDQIAGIYKITQIILDVENDFLFLMTYSWHSPMIQLSTIENIPNIFNQLNGINGYYDQINKCIVVSDQNGNVLNYNVTLSIYVFNIGYNIHQGWVRSVVLDPVNQRFASMGDDCTVQIWPYISDDIQAPLFEFQNKAKIQSGLLDYILSFSNDKRIIFWDYELAIAQTYSQIIYRSTSLTSQSYDKESNTVYYARSLGQVQKWQINNKSPDNGFMLRTDDCFNNTIYLVNNDIVLLATTNKVVVINKQSLAIEDSKQVFCSYNLYINYLIICGYHNQLNTFRIVKNQINNNQYQLQQIYSQLSALPIVKFYQGFPNSNEFLAIFQNNIIAFIDITSGKITKQFPQVHSQLIIDLILCDKKLYSYSVDGKIAQYQLNISGISIQKTIQQSNQILTISLNSEYIIVVIKQNNYCIVYQNDDQSQFKMIQQLLTPSRWQSNLQIILSPENGCILLSSNFYYILYDYKTFEKISVFQTNSIVENNFFMRKVTVIQKNQIFVQQGQSFFVLGQKDTNSQNMIISQKFKNRNQFFANIDLQFTKVNGLNVINVISYNLQGINYMMADVTGVLSCQQDLNDTNFFDIQKTIGNYLNLRSSMTVNNQIQGNHQFNLFMSEAFTFYGFPQINLNLDILIDLNIYGVKNDQQVVGSFFFNSVKTSKNLLSVSIINIYMYFENEENLLDYTQGTLQQLQILKCEVNILNPPLFLKYLKLFRIQQLQIQSQIMKEQFKVFEVQNTQQFELVDSNFIKNQVNSENVISFDNSLYQSQNSTFILRNCTIRNNNFTNSSFFQAILISNLIIENNQIENNYCEQSSYLVNSVVSQSISIKGLTFQQNTNLALMNCEIKLKYNNNLLENTVTAKYTSVNIFLSTINSNFYNDESSYLIDFNATQIQLYDLMIYNETSISQSSLISIVSQNLTFKNVTFSKNQCKFKSLISLTQCQAFINSSKFVQNSLLSQILGGGVFYLSSSNISVQDTIFDSNEAQNGGSLYLDYNSNGNLSNSTFQNNKARENGGVALLNNSDIFFSKCFFVKNKALIGGVLRYFTFKPQFLIESKHFDEFDSCNTNFNNFCQENSGQIFGNNFCSYPKFVSVNDKKLQNQMEYDFHNIQSGSQNEKIIINLYDEEWSKVQLKHALDIPQRTQQEFDGYFVNLMELYQKQNNQNIDLIKRDIKLDGVTLKQFQGDSFTLNQYQVTGQLGKQGKAVFTIQGFLLYNDTNKGFTDQLVIYLNYHFRKCQIGEILQPVCLNCTLVNCLECENGTYSIVDPNTQSNVQCLPCNYESSISCRGSQIILRQGYWRESKSDDNIIPCDQSENLCNGNEQTNYCSEGLIGPLCQTCDTLGTFWNDSYGRVSFGISCVKCKTNILKIIPQIILSLVFILYLSYLFYLTKVNLNLMLQNLILQKCGLIRLGITGDIGEKSFYNRILIRYLQIFIIIGSINQNDTFYNVIISLISPVRSNQNSFDCMFKRLPISIPIYYYKSIGLIFIPFIIFPLIFIMYQIIIKIIRYYTKTSAYSFDIEYKKDSLITCLNFLFFFIQQSAFESLIQPLACKQIQQKSYINFYLLEECYSRKHSLLIIAIILPFLVLWVLLIPGILMWKIWKRSKIIGQFSNEFYLTRQYGFFFCGCKRDSYLWEFIPMYLRLILAFFVVYFQEAIITRAVLILISLQIYSIFVQKKKPYQRLQHLKIDIFCSQACSMITTISILLYNTDEYIIQYSGQVVVHTLQFLVIFQIIKQYIEVLIRLNFHQLKIKKCLKFIKFILQRQSCFFIYIKKYIKNTTPSLYLLIYQANHNPFNKFNHFQLLRLHIHNYIERKKKDANTPFFRNIQDYDCKISKEDVSSYANNGKQTQQSPSLRRILLSQRFQNINISETNSFIQPEQSQDSSQSRKKNKSKTFNGSNLINFDNNFHKLKKKKSNLAVKFYQDATSNHLGDTVNSLEISLPQNKLFQQNYEFITKSNTKNITNDMDSSKLKPNLIDFSKQSYQLSIESPNNKTDSDSHQDKVLLTFKENELTNLVKENL</sequence>
<feature type="repeat" description="WD" evidence="1">
    <location>
        <begin position="815"/>
        <end position="847"/>
    </location>
</feature>
<evidence type="ECO:0000256" key="3">
    <source>
        <dbReference type="SAM" id="Phobius"/>
    </source>
</evidence>
<feature type="transmembrane region" description="Helical" evidence="3">
    <location>
        <begin position="5032"/>
        <end position="5052"/>
    </location>
</feature>
<proteinExistence type="predicted"/>
<name>Q237P2_TETTS</name>
<evidence type="ECO:0000256" key="2">
    <source>
        <dbReference type="SAM" id="MobiDB-lite"/>
    </source>
</evidence>
<dbReference type="GeneID" id="7825142"/>
<dbReference type="SUPFAM" id="SSF51126">
    <property type="entry name" value="Pectin lyase-like"/>
    <property type="match status" value="2"/>
</dbReference>
<feature type="transmembrane region" description="Helical" evidence="3">
    <location>
        <begin position="2467"/>
        <end position="2488"/>
    </location>
</feature>
<dbReference type="InterPro" id="IPR001680">
    <property type="entry name" value="WD40_rpt"/>
</dbReference>
<dbReference type="Proteomes" id="UP000009168">
    <property type="component" value="Unassembled WGS sequence"/>
</dbReference>